<feature type="region of interest" description="Disordered" evidence="7">
    <location>
        <begin position="153"/>
        <end position="187"/>
    </location>
</feature>
<dbReference type="SUPFAM" id="SSF57716">
    <property type="entry name" value="Glucocorticoid receptor-like (DNA-binding domain)"/>
    <property type="match status" value="1"/>
</dbReference>
<name>A0A2H1V905_SPOFR</name>
<evidence type="ECO:0000256" key="3">
    <source>
        <dbReference type="ARBA" id="ARBA00022833"/>
    </source>
</evidence>
<dbReference type="InterPro" id="IPR006612">
    <property type="entry name" value="THAP_Znf"/>
</dbReference>
<feature type="domain" description="C2H2-type" evidence="8">
    <location>
        <begin position="192"/>
        <end position="219"/>
    </location>
</feature>
<dbReference type="AlphaFoldDB" id="A0A2H1V905"/>
<feature type="domain" description="THAP-type" evidence="9">
    <location>
        <begin position="1"/>
        <end position="85"/>
    </location>
</feature>
<dbReference type="PROSITE" id="PS00028">
    <property type="entry name" value="ZINC_FINGER_C2H2_1"/>
    <property type="match status" value="1"/>
</dbReference>
<dbReference type="InterPro" id="IPR036236">
    <property type="entry name" value="Znf_C2H2_sf"/>
</dbReference>
<evidence type="ECO:0000256" key="5">
    <source>
        <dbReference type="PROSITE-ProRule" id="PRU00042"/>
    </source>
</evidence>
<keyword evidence="4 6" id="KW-0238">DNA-binding</keyword>
<evidence type="ECO:0000313" key="10">
    <source>
        <dbReference type="EMBL" id="SOQ37333.1"/>
    </source>
</evidence>
<dbReference type="SMART" id="SM00980">
    <property type="entry name" value="THAP"/>
    <property type="match status" value="1"/>
</dbReference>
<dbReference type="SMART" id="SM00355">
    <property type="entry name" value="ZnF_C2H2"/>
    <property type="match status" value="1"/>
</dbReference>
<keyword evidence="2 5" id="KW-0863">Zinc-finger</keyword>
<evidence type="ECO:0000256" key="6">
    <source>
        <dbReference type="PROSITE-ProRule" id="PRU00309"/>
    </source>
</evidence>
<dbReference type="EMBL" id="ODYU01001307">
    <property type="protein sequence ID" value="SOQ37333.1"/>
    <property type="molecule type" value="Genomic_DNA"/>
</dbReference>
<dbReference type="Pfam" id="PF05485">
    <property type="entry name" value="THAP"/>
    <property type="match status" value="1"/>
</dbReference>
<dbReference type="PANTHER" id="PTHR46927:SF3">
    <property type="entry name" value="THAP-TYPE DOMAIN-CONTAINING PROTEIN"/>
    <property type="match status" value="1"/>
</dbReference>
<dbReference type="PROSITE" id="PS50157">
    <property type="entry name" value="ZINC_FINGER_C2H2_2"/>
    <property type="match status" value="1"/>
</dbReference>
<organism evidence="10">
    <name type="scientific">Spodoptera frugiperda</name>
    <name type="common">Fall armyworm</name>
    <dbReference type="NCBI Taxonomy" id="7108"/>
    <lineage>
        <taxon>Eukaryota</taxon>
        <taxon>Metazoa</taxon>
        <taxon>Ecdysozoa</taxon>
        <taxon>Arthropoda</taxon>
        <taxon>Hexapoda</taxon>
        <taxon>Insecta</taxon>
        <taxon>Pterygota</taxon>
        <taxon>Neoptera</taxon>
        <taxon>Endopterygota</taxon>
        <taxon>Lepidoptera</taxon>
        <taxon>Glossata</taxon>
        <taxon>Ditrysia</taxon>
        <taxon>Noctuoidea</taxon>
        <taxon>Noctuidae</taxon>
        <taxon>Amphipyrinae</taxon>
        <taxon>Spodoptera</taxon>
    </lineage>
</organism>
<evidence type="ECO:0000256" key="2">
    <source>
        <dbReference type="ARBA" id="ARBA00022771"/>
    </source>
</evidence>
<protein>
    <submittedName>
        <fullName evidence="10">SFRICE_030248</fullName>
    </submittedName>
</protein>
<accession>A0A2H1V905</accession>
<evidence type="ECO:0000256" key="1">
    <source>
        <dbReference type="ARBA" id="ARBA00022723"/>
    </source>
</evidence>
<dbReference type="Gene3D" id="6.20.210.20">
    <property type="entry name" value="THAP domain"/>
    <property type="match status" value="1"/>
</dbReference>
<dbReference type="GO" id="GO:0008270">
    <property type="term" value="F:zinc ion binding"/>
    <property type="evidence" value="ECO:0007669"/>
    <property type="project" value="UniProtKB-KW"/>
</dbReference>
<evidence type="ECO:0000256" key="4">
    <source>
        <dbReference type="ARBA" id="ARBA00023125"/>
    </source>
</evidence>
<sequence length="301" mass="33879">MPYYCTVPRCTSMAGKVKNVSFHQFPRDEELAKLWNDILKRGKPYTKYSKVCSLHFKQEDYTITSAGKNKGQWRTLRKDAIPSQNLPSDGPAPYPRRQTGSWVPNNVPAIDPQIHQQAQQLAQAIYMQTMLAMQAASVQDAMANGFSNGLPTLPLPYDTKSSTSPTQEEPDLKPPTQAPSPLRTDLDHTSSYKCTECSKCFKDPDVFLLHKRTHKDTQPTNGKENLDLNAIKPEMLRANPILANLLKNSVEKDIFTANMLEKQLMLSFSNMENYFKSVSKFNNCNSSALDDSQLVIDENVA</sequence>
<dbReference type="SMART" id="SM00692">
    <property type="entry name" value="DM3"/>
    <property type="match status" value="1"/>
</dbReference>
<evidence type="ECO:0000259" key="8">
    <source>
        <dbReference type="PROSITE" id="PS50157"/>
    </source>
</evidence>
<dbReference type="PROSITE" id="PS50950">
    <property type="entry name" value="ZF_THAP"/>
    <property type="match status" value="1"/>
</dbReference>
<dbReference type="GO" id="GO:0003677">
    <property type="term" value="F:DNA binding"/>
    <property type="evidence" value="ECO:0007669"/>
    <property type="project" value="UniProtKB-UniRule"/>
</dbReference>
<dbReference type="InterPro" id="IPR013087">
    <property type="entry name" value="Znf_C2H2_type"/>
</dbReference>
<dbReference type="SUPFAM" id="SSF57667">
    <property type="entry name" value="beta-beta-alpha zinc fingers"/>
    <property type="match status" value="1"/>
</dbReference>
<dbReference type="InterPro" id="IPR038441">
    <property type="entry name" value="THAP_Znf_sf"/>
</dbReference>
<keyword evidence="3" id="KW-0862">Zinc</keyword>
<dbReference type="PANTHER" id="PTHR46927">
    <property type="entry name" value="AGAP005574-PA"/>
    <property type="match status" value="1"/>
</dbReference>
<evidence type="ECO:0000259" key="9">
    <source>
        <dbReference type="PROSITE" id="PS50950"/>
    </source>
</evidence>
<reference evidence="10" key="1">
    <citation type="submission" date="2016-07" db="EMBL/GenBank/DDBJ databases">
        <authorList>
            <person name="Bretaudeau A."/>
        </authorList>
    </citation>
    <scope>NUCLEOTIDE SEQUENCE</scope>
    <source>
        <strain evidence="10">Rice</strain>
        <tissue evidence="10">Whole body</tissue>
    </source>
</reference>
<proteinExistence type="predicted"/>
<gene>
    <name evidence="10" type="ORF">SFRICE_030248</name>
</gene>
<keyword evidence="1" id="KW-0479">Metal-binding</keyword>
<evidence type="ECO:0000256" key="7">
    <source>
        <dbReference type="SAM" id="MobiDB-lite"/>
    </source>
</evidence>
<dbReference type="InterPro" id="IPR052224">
    <property type="entry name" value="THAP_domain_protein"/>
</dbReference>